<organism evidence="2 3">
    <name type="scientific">Tachysurus vachellii</name>
    <name type="common">Darkbarbel catfish</name>
    <name type="synonym">Pelteobagrus vachellii</name>
    <dbReference type="NCBI Taxonomy" id="175792"/>
    <lineage>
        <taxon>Eukaryota</taxon>
        <taxon>Metazoa</taxon>
        <taxon>Chordata</taxon>
        <taxon>Craniata</taxon>
        <taxon>Vertebrata</taxon>
        <taxon>Euteleostomi</taxon>
        <taxon>Actinopterygii</taxon>
        <taxon>Neopterygii</taxon>
        <taxon>Teleostei</taxon>
        <taxon>Ostariophysi</taxon>
        <taxon>Siluriformes</taxon>
        <taxon>Bagridae</taxon>
        <taxon>Tachysurus</taxon>
    </lineage>
</organism>
<evidence type="ECO:0000256" key="1">
    <source>
        <dbReference type="SAM" id="MobiDB-lite"/>
    </source>
</evidence>
<dbReference type="Proteomes" id="UP001187315">
    <property type="component" value="Unassembled WGS sequence"/>
</dbReference>
<gene>
    <name evidence="2" type="ORF">Q7C36_014663</name>
</gene>
<feature type="compositionally biased region" description="Acidic residues" evidence="1">
    <location>
        <begin position="232"/>
        <end position="252"/>
    </location>
</feature>
<proteinExistence type="predicted"/>
<sequence>MDDLDATTVAVLEAAKIDEGVLKTLSRDDLKDLFPGPENFLRRKKLWDVIGPKCENLSDQDTSPVACSGSGIIPSVSAVLPNQPQTSTPIHETSAKTTKPHYVVYADSELDMVRSQYFEMLCSGKDINCEMPKELICRLIKNTVTNMVVMQCASPLGKEVSYPSKCELRAMSKKIIAYYPMLCDTSDVPYLTIYSKLYKQLQKMKSPRKRKRPMPQGGVSKRSLFKTSTKEETDDDDDDAAAADDADADDDASSTPVSSTASTVILPKDDDIDSDDLSPALL</sequence>
<accession>A0AA88MIH0</accession>
<dbReference type="AlphaFoldDB" id="A0AA88MIH0"/>
<keyword evidence="3" id="KW-1185">Reference proteome</keyword>
<feature type="compositionally biased region" description="Low complexity" evidence="1">
    <location>
        <begin position="253"/>
        <end position="266"/>
    </location>
</feature>
<feature type="region of interest" description="Disordered" evidence="1">
    <location>
        <begin position="204"/>
        <end position="282"/>
    </location>
</feature>
<reference evidence="2" key="1">
    <citation type="submission" date="2023-08" db="EMBL/GenBank/DDBJ databases">
        <title>Pelteobagrus vachellii genome.</title>
        <authorList>
            <person name="Liu H."/>
        </authorList>
    </citation>
    <scope>NUCLEOTIDE SEQUENCE</scope>
    <source>
        <strain evidence="2">PRFRI_2022a</strain>
        <tissue evidence="2">Muscle</tissue>
    </source>
</reference>
<dbReference type="EMBL" id="JAVHJS010000014">
    <property type="protein sequence ID" value="KAK2836794.1"/>
    <property type="molecule type" value="Genomic_DNA"/>
</dbReference>
<name>A0AA88MIH0_TACVA</name>
<evidence type="ECO:0000313" key="3">
    <source>
        <dbReference type="Proteomes" id="UP001187315"/>
    </source>
</evidence>
<protein>
    <submittedName>
        <fullName evidence="2">Uncharacterized protein</fullName>
    </submittedName>
</protein>
<comment type="caution">
    <text evidence="2">The sequence shown here is derived from an EMBL/GenBank/DDBJ whole genome shotgun (WGS) entry which is preliminary data.</text>
</comment>
<evidence type="ECO:0000313" key="2">
    <source>
        <dbReference type="EMBL" id="KAK2836794.1"/>
    </source>
</evidence>